<keyword evidence="1" id="KW-1133">Transmembrane helix</keyword>
<organism evidence="2 3">
    <name type="scientific">Solanum commersonii</name>
    <name type="common">Commerson's wild potato</name>
    <name type="synonym">Commerson's nightshade</name>
    <dbReference type="NCBI Taxonomy" id="4109"/>
    <lineage>
        <taxon>Eukaryota</taxon>
        <taxon>Viridiplantae</taxon>
        <taxon>Streptophyta</taxon>
        <taxon>Embryophyta</taxon>
        <taxon>Tracheophyta</taxon>
        <taxon>Spermatophyta</taxon>
        <taxon>Magnoliopsida</taxon>
        <taxon>eudicotyledons</taxon>
        <taxon>Gunneridae</taxon>
        <taxon>Pentapetalae</taxon>
        <taxon>asterids</taxon>
        <taxon>lamiids</taxon>
        <taxon>Solanales</taxon>
        <taxon>Solanaceae</taxon>
        <taxon>Solanoideae</taxon>
        <taxon>Solaneae</taxon>
        <taxon>Solanum</taxon>
    </lineage>
</organism>
<dbReference type="Proteomes" id="UP000824120">
    <property type="component" value="Chromosome 9"/>
</dbReference>
<protein>
    <submittedName>
        <fullName evidence="2">Uncharacterized protein</fullName>
    </submittedName>
</protein>
<evidence type="ECO:0000313" key="2">
    <source>
        <dbReference type="EMBL" id="KAG5586257.1"/>
    </source>
</evidence>
<evidence type="ECO:0000313" key="3">
    <source>
        <dbReference type="Proteomes" id="UP000824120"/>
    </source>
</evidence>
<keyword evidence="1" id="KW-0472">Membrane</keyword>
<dbReference type="AlphaFoldDB" id="A0A9J5XCZ2"/>
<keyword evidence="1" id="KW-0812">Transmembrane</keyword>
<proteinExistence type="predicted"/>
<keyword evidence="3" id="KW-1185">Reference proteome</keyword>
<name>A0A9J5XCZ2_SOLCO</name>
<sequence>MRVICTITNNGKFLVSSAWSSFRKKRVVAHFDHKVGHKFIPFKIPCMTWRIIHDRFLIDGKIIRYFAGTFDITYRNSNLRALLINCWNKPSQNSIATFIHIILLLIIIWEMLYGTSSVMVTWIKSPLLFVKLDNDGSCISCNCGDGGVIRTSTCNLVMAYSILMGRGTIYNSVKMTSRQFFGELRIL</sequence>
<accession>A0A9J5XCZ2</accession>
<dbReference type="EMBL" id="JACXVP010000009">
    <property type="protein sequence ID" value="KAG5586257.1"/>
    <property type="molecule type" value="Genomic_DNA"/>
</dbReference>
<comment type="caution">
    <text evidence="2">The sequence shown here is derived from an EMBL/GenBank/DDBJ whole genome shotgun (WGS) entry which is preliminary data.</text>
</comment>
<feature type="transmembrane region" description="Helical" evidence="1">
    <location>
        <begin position="98"/>
        <end position="123"/>
    </location>
</feature>
<gene>
    <name evidence="2" type="ORF">H5410_046691</name>
</gene>
<reference evidence="2 3" key="1">
    <citation type="submission" date="2020-09" db="EMBL/GenBank/DDBJ databases">
        <title>De no assembly of potato wild relative species, Solanum commersonii.</title>
        <authorList>
            <person name="Cho K."/>
        </authorList>
    </citation>
    <scope>NUCLEOTIDE SEQUENCE [LARGE SCALE GENOMIC DNA]</scope>
    <source>
        <strain evidence="2">LZ3.2</strain>
        <tissue evidence="2">Leaf</tissue>
    </source>
</reference>
<evidence type="ECO:0000256" key="1">
    <source>
        <dbReference type="SAM" id="Phobius"/>
    </source>
</evidence>